<evidence type="ECO:0000256" key="3">
    <source>
        <dbReference type="ARBA" id="ARBA00022801"/>
    </source>
</evidence>
<evidence type="ECO:0000256" key="2">
    <source>
        <dbReference type="ARBA" id="ARBA00012255"/>
    </source>
</evidence>
<dbReference type="InterPro" id="IPR036705">
    <property type="entry name" value="Ribosyl_crysJ1_sf"/>
</dbReference>
<evidence type="ECO:0000313" key="13">
    <source>
        <dbReference type="Proteomes" id="UP001465976"/>
    </source>
</evidence>
<sequence length="401" mass="43908">MPSLHSQHVVSAEPATKILLSMLAKAMVDALGAPPEFSPRFSFDTITTMIPNKNFNLPNGLPPGVWTDDTSMALCLAHSLATFKPDSGHEEGGFDEHDQMGTYTNWRKNGFLSATGKCFDVGTTTSGAIKIYSQSKREEAFAKIKEQYGSDSTSPNGSLMRVLPVGLAYWRNEQEAREYARRSSTTTHPSEMCQEACEVWVGAISMIMGAACGGTAPNLSKLQVLEYFAKFPYKNAKLRDALSLPQSASPTPEADDEKERHYRSYHPIMKLVVESESLQRQSDLFPHIPSVEQLPSSGYVLPTLVAALYSFLATSAFDEGAMFVVNLGDDADTVGAVYGGLAGCWYAHEEATTPSGSSQFWNERVKGWKDTLVKREVVEEVAEKLAVFSEKLANSKEGQSN</sequence>
<evidence type="ECO:0000313" key="12">
    <source>
        <dbReference type="EMBL" id="KAL0578546.1"/>
    </source>
</evidence>
<dbReference type="InterPro" id="IPR050792">
    <property type="entry name" value="ADP-ribosylglycohydrolase"/>
</dbReference>
<dbReference type="EC" id="3.2.1.143" evidence="2"/>
<evidence type="ECO:0000256" key="6">
    <source>
        <dbReference type="ARBA" id="ARBA00042471"/>
    </source>
</evidence>
<organism evidence="12 13">
    <name type="scientific">Marasmius crinis-equi</name>
    <dbReference type="NCBI Taxonomy" id="585013"/>
    <lineage>
        <taxon>Eukaryota</taxon>
        <taxon>Fungi</taxon>
        <taxon>Dikarya</taxon>
        <taxon>Basidiomycota</taxon>
        <taxon>Agaricomycotina</taxon>
        <taxon>Agaricomycetes</taxon>
        <taxon>Agaricomycetidae</taxon>
        <taxon>Agaricales</taxon>
        <taxon>Marasmiineae</taxon>
        <taxon>Marasmiaceae</taxon>
        <taxon>Marasmius</taxon>
    </lineage>
</organism>
<protein>
    <recommendedName>
        <fullName evidence="4">ADP-ribosylhydrolase ARH3</fullName>
        <ecNumber evidence="2">3.2.1.143</ecNumber>
    </recommendedName>
    <alternativeName>
        <fullName evidence="5">ADP-ribose glycohydrolase ARH3</fullName>
    </alternativeName>
    <alternativeName>
        <fullName evidence="6">ADP-ribosylhydrolase 3</fullName>
    </alternativeName>
    <alternativeName>
        <fullName evidence="9">O-acetyl-ADP-ribose deacetylase ARH3</fullName>
    </alternativeName>
    <alternativeName>
        <fullName evidence="10">Poly(ADP-ribose) glycohydrolase ARH3</fullName>
    </alternativeName>
    <alternativeName>
        <fullName evidence="8">[Protein ADP-ribosylarginine] hydrolase-like protein 2</fullName>
    </alternativeName>
    <alternativeName>
        <fullName evidence="7">[Protein ADP-ribosylserine] hydrolase</fullName>
    </alternativeName>
</protein>
<comment type="caution">
    <text evidence="12">The sequence shown here is derived from an EMBL/GenBank/DDBJ whole genome shotgun (WGS) entry which is preliminary data.</text>
</comment>
<dbReference type="Pfam" id="PF03747">
    <property type="entry name" value="ADP_ribosyl_GH"/>
    <property type="match status" value="1"/>
</dbReference>
<keyword evidence="3" id="KW-0378">Hydrolase</keyword>
<dbReference type="Proteomes" id="UP001465976">
    <property type="component" value="Unassembled WGS sequence"/>
</dbReference>
<evidence type="ECO:0000256" key="7">
    <source>
        <dbReference type="ARBA" id="ARBA00042722"/>
    </source>
</evidence>
<keyword evidence="13" id="KW-1185">Reference proteome</keyword>
<evidence type="ECO:0000256" key="1">
    <source>
        <dbReference type="ARBA" id="ARBA00010702"/>
    </source>
</evidence>
<evidence type="ECO:0000256" key="11">
    <source>
        <dbReference type="ARBA" id="ARBA00049015"/>
    </source>
</evidence>
<evidence type="ECO:0000256" key="5">
    <source>
        <dbReference type="ARBA" id="ARBA00042398"/>
    </source>
</evidence>
<comment type="catalytic activity">
    <reaction evidence="11">
        <text>alpha-NAD(+) + H2O = ADP-D-ribose + nicotinamide + H(+)</text>
        <dbReference type="Rhea" id="RHEA:68792"/>
        <dbReference type="ChEBI" id="CHEBI:15377"/>
        <dbReference type="ChEBI" id="CHEBI:15378"/>
        <dbReference type="ChEBI" id="CHEBI:17154"/>
        <dbReference type="ChEBI" id="CHEBI:57967"/>
        <dbReference type="ChEBI" id="CHEBI:77017"/>
    </reaction>
</comment>
<name>A0ABR3FSW5_9AGAR</name>
<gene>
    <name evidence="12" type="ORF">V5O48_003447</name>
</gene>
<comment type="similarity">
    <text evidence="1">Belongs to the ADP-ribosylglycohydrolase family.</text>
</comment>
<proteinExistence type="inferred from homology"/>
<dbReference type="Gene3D" id="1.10.4080.10">
    <property type="entry name" value="ADP-ribosylation/Crystallin J1"/>
    <property type="match status" value="1"/>
</dbReference>
<evidence type="ECO:0000256" key="9">
    <source>
        <dbReference type="ARBA" id="ARBA00043187"/>
    </source>
</evidence>
<dbReference type="PANTHER" id="PTHR16222:SF24">
    <property type="entry name" value="ADP-RIBOSYLHYDROLASE ARH3"/>
    <property type="match status" value="1"/>
</dbReference>
<dbReference type="SUPFAM" id="SSF101478">
    <property type="entry name" value="ADP-ribosylglycohydrolase"/>
    <property type="match status" value="1"/>
</dbReference>
<evidence type="ECO:0000256" key="10">
    <source>
        <dbReference type="ARBA" id="ARBA00043193"/>
    </source>
</evidence>
<evidence type="ECO:0000256" key="8">
    <source>
        <dbReference type="ARBA" id="ARBA00042850"/>
    </source>
</evidence>
<dbReference type="PANTHER" id="PTHR16222">
    <property type="entry name" value="ADP-RIBOSYLGLYCOHYDROLASE"/>
    <property type="match status" value="1"/>
</dbReference>
<dbReference type="InterPro" id="IPR005502">
    <property type="entry name" value="Ribosyl_crysJ1"/>
</dbReference>
<dbReference type="EMBL" id="JBAHYK010000094">
    <property type="protein sequence ID" value="KAL0578546.1"/>
    <property type="molecule type" value="Genomic_DNA"/>
</dbReference>
<accession>A0ABR3FSW5</accession>
<evidence type="ECO:0000256" key="4">
    <source>
        <dbReference type="ARBA" id="ARBA00041057"/>
    </source>
</evidence>
<reference evidence="12 13" key="1">
    <citation type="submission" date="2024-02" db="EMBL/GenBank/DDBJ databases">
        <title>A draft genome for the cacao thread blight pathogen Marasmius crinis-equi.</title>
        <authorList>
            <person name="Cohen S.P."/>
            <person name="Baruah I.K."/>
            <person name="Amoako-Attah I."/>
            <person name="Bukari Y."/>
            <person name="Meinhardt L.W."/>
            <person name="Bailey B.A."/>
        </authorList>
    </citation>
    <scope>NUCLEOTIDE SEQUENCE [LARGE SCALE GENOMIC DNA]</scope>
    <source>
        <strain evidence="12 13">GH-76</strain>
    </source>
</reference>